<name>A0A9P4NWK5_9PEZI</name>
<dbReference type="SUPFAM" id="SSF103481">
    <property type="entry name" value="Multidrug resistance efflux transporter EmrE"/>
    <property type="match status" value="1"/>
</dbReference>
<dbReference type="PANTHER" id="PTHR31965:SF1">
    <property type="entry name" value="TRANSMEMBRANE PROTEIN 42"/>
    <property type="match status" value="1"/>
</dbReference>
<organism evidence="2 3">
    <name type="scientific">Tothia fuscella</name>
    <dbReference type="NCBI Taxonomy" id="1048955"/>
    <lineage>
        <taxon>Eukaryota</taxon>
        <taxon>Fungi</taxon>
        <taxon>Dikarya</taxon>
        <taxon>Ascomycota</taxon>
        <taxon>Pezizomycotina</taxon>
        <taxon>Dothideomycetes</taxon>
        <taxon>Pleosporomycetidae</taxon>
        <taxon>Venturiales</taxon>
        <taxon>Cylindrosympodiaceae</taxon>
        <taxon>Tothia</taxon>
    </lineage>
</organism>
<keyword evidence="3" id="KW-1185">Reference proteome</keyword>
<protein>
    <recommendedName>
        <fullName evidence="4">EamA domain-containing protein</fullName>
    </recommendedName>
</protein>
<feature type="transmembrane region" description="Helical" evidence="1">
    <location>
        <begin position="109"/>
        <end position="126"/>
    </location>
</feature>
<evidence type="ECO:0000313" key="2">
    <source>
        <dbReference type="EMBL" id="KAF2432633.1"/>
    </source>
</evidence>
<dbReference type="InterPro" id="IPR037185">
    <property type="entry name" value="EmrE-like"/>
</dbReference>
<gene>
    <name evidence="2" type="ORF">EJ08DRAFT_573526</name>
</gene>
<dbReference type="Gene3D" id="1.10.3730.20">
    <property type="match status" value="1"/>
</dbReference>
<dbReference type="PANTHER" id="PTHR31965">
    <property type="entry name" value="TRANSMEMBRANE PROTEIN 42"/>
    <property type="match status" value="1"/>
</dbReference>
<feature type="transmembrane region" description="Helical" evidence="1">
    <location>
        <begin position="49"/>
        <end position="69"/>
    </location>
</feature>
<dbReference type="Proteomes" id="UP000800235">
    <property type="component" value="Unassembled WGS sequence"/>
</dbReference>
<dbReference type="EMBL" id="MU007025">
    <property type="protein sequence ID" value="KAF2432633.1"/>
    <property type="molecule type" value="Genomic_DNA"/>
</dbReference>
<proteinExistence type="predicted"/>
<feature type="non-terminal residue" evidence="2">
    <location>
        <position position="1"/>
    </location>
</feature>
<evidence type="ECO:0000313" key="3">
    <source>
        <dbReference type="Proteomes" id="UP000800235"/>
    </source>
</evidence>
<comment type="caution">
    <text evidence="2">The sequence shown here is derived from an EMBL/GenBank/DDBJ whole genome shotgun (WGS) entry which is preliminary data.</text>
</comment>
<accession>A0A9P4NWK5</accession>
<sequence length="130" mass="13787">WQAIALTSGLFASLNATFAKLTTASTTSTLSNTLHTYLPSNLPPTTIEYTLRVAIFALSLLFTGTMWALYTKALSAAPSAVHANIVNTASNFLCTALLGMVVFGEEVNGLWWMGAGCLVAGTVVIGRREE</sequence>
<dbReference type="InterPro" id="IPR039632">
    <property type="entry name" value="TMEM42"/>
</dbReference>
<keyword evidence="1" id="KW-0812">Transmembrane</keyword>
<evidence type="ECO:0000256" key="1">
    <source>
        <dbReference type="SAM" id="Phobius"/>
    </source>
</evidence>
<reference evidence="2" key="1">
    <citation type="journal article" date="2020" name="Stud. Mycol.">
        <title>101 Dothideomycetes genomes: a test case for predicting lifestyles and emergence of pathogens.</title>
        <authorList>
            <person name="Haridas S."/>
            <person name="Albert R."/>
            <person name="Binder M."/>
            <person name="Bloem J."/>
            <person name="Labutti K."/>
            <person name="Salamov A."/>
            <person name="Andreopoulos B."/>
            <person name="Baker S."/>
            <person name="Barry K."/>
            <person name="Bills G."/>
            <person name="Bluhm B."/>
            <person name="Cannon C."/>
            <person name="Castanera R."/>
            <person name="Culley D."/>
            <person name="Daum C."/>
            <person name="Ezra D."/>
            <person name="Gonzalez J."/>
            <person name="Henrissat B."/>
            <person name="Kuo A."/>
            <person name="Liang C."/>
            <person name="Lipzen A."/>
            <person name="Lutzoni F."/>
            <person name="Magnuson J."/>
            <person name="Mondo S."/>
            <person name="Nolan M."/>
            <person name="Ohm R."/>
            <person name="Pangilinan J."/>
            <person name="Park H.-J."/>
            <person name="Ramirez L."/>
            <person name="Alfaro M."/>
            <person name="Sun H."/>
            <person name="Tritt A."/>
            <person name="Yoshinaga Y."/>
            <person name="Zwiers L.-H."/>
            <person name="Turgeon B."/>
            <person name="Goodwin S."/>
            <person name="Spatafora J."/>
            <person name="Crous P."/>
            <person name="Grigoriev I."/>
        </authorList>
    </citation>
    <scope>NUCLEOTIDE SEQUENCE</scope>
    <source>
        <strain evidence="2">CBS 130266</strain>
    </source>
</reference>
<dbReference type="AlphaFoldDB" id="A0A9P4NWK5"/>
<feature type="transmembrane region" description="Helical" evidence="1">
    <location>
        <begin position="81"/>
        <end position="103"/>
    </location>
</feature>
<dbReference type="OrthoDB" id="5854584at2759"/>
<keyword evidence="1" id="KW-0472">Membrane</keyword>
<evidence type="ECO:0008006" key="4">
    <source>
        <dbReference type="Google" id="ProtNLM"/>
    </source>
</evidence>
<feature type="non-terminal residue" evidence="2">
    <location>
        <position position="130"/>
    </location>
</feature>
<keyword evidence="1" id="KW-1133">Transmembrane helix</keyword>